<evidence type="ECO:0000259" key="4">
    <source>
        <dbReference type="PROSITE" id="PS50020"/>
    </source>
</evidence>
<dbReference type="EMBL" id="HBGS01043604">
    <property type="protein sequence ID" value="CAD9454884.1"/>
    <property type="molecule type" value="Transcribed_RNA"/>
</dbReference>
<proteinExistence type="predicted"/>
<feature type="region of interest" description="Disordered" evidence="3">
    <location>
        <begin position="922"/>
        <end position="947"/>
    </location>
</feature>
<accession>A0A7S2DK15</accession>
<dbReference type="InterPro" id="IPR001611">
    <property type="entry name" value="Leu-rich_rpt"/>
</dbReference>
<evidence type="ECO:0000256" key="2">
    <source>
        <dbReference type="ARBA" id="ARBA00022737"/>
    </source>
</evidence>
<name>A0A7S2DK15_9STRA</name>
<protein>
    <recommendedName>
        <fullName evidence="4">WW domain-containing protein</fullName>
    </recommendedName>
</protein>
<dbReference type="SUPFAM" id="SSF52075">
    <property type="entry name" value="Outer arm dynein light chain 1"/>
    <property type="match status" value="1"/>
</dbReference>
<dbReference type="InterPro" id="IPR001202">
    <property type="entry name" value="WW_dom"/>
</dbReference>
<feature type="region of interest" description="Disordered" evidence="3">
    <location>
        <begin position="181"/>
        <end position="203"/>
    </location>
</feature>
<organism evidence="5">
    <name type="scientific">Octactis speculum</name>
    <dbReference type="NCBI Taxonomy" id="3111310"/>
    <lineage>
        <taxon>Eukaryota</taxon>
        <taxon>Sar</taxon>
        <taxon>Stramenopiles</taxon>
        <taxon>Ochrophyta</taxon>
        <taxon>Dictyochophyceae</taxon>
        <taxon>Dictyochales</taxon>
        <taxon>Dictyochaceae</taxon>
        <taxon>Octactis</taxon>
    </lineage>
</organism>
<evidence type="ECO:0000313" key="5">
    <source>
        <dbReference type="EMBL" id="CAD9454884.1"/>
    </source>
</evidence>
<dbReference type="InterPro" id="IPR032675">
    <property type="entry name" value="LRR_dom_sf"/>
</dbReference>
<dbReference type="GO" id="GO:0005737">
    <property type="term" value="C:cytoplasm"/>
    <property type="evidence" value="ECO:0007669"/>
    <property type="project" value="TreeGrafter"/>
</dbReference>
<feature type="compositionally biased region" description="Acidic residues" evidence="3">
    <location>
        <begin position="932"/>
        <end position="947"/>
    </location>
</feature>
<dbReference type="SUPFAM" id="SSF51045">
    <property type="entry name" value="WW domain"/>
    <property type="match status" value="1"/>
</dbReference>
<dbReference type="Gene3D" id="2.20.70.10">
    <property type="match status" value="1"/>
</dbReference>
<evidence type="ECO:0000256" key="3">
    <source>
        <dbReference type="SAM" id="MobiDB-lite"/>
    </source>
</evidence>
<dbReference type="SUPFAM" id="SSF47473">
    <property type="entry name" value="EF-hand"/>
    <property type="match status" value="1"/>
</dbReference>
<dbReference type="CDD" id="cd00201">
    <property type="entry name" value="WW"/>
    <property type="match status" value="1"/>
</dbReference>
<dbReference type="InterPro" id="IPR011992">
    <property type="entry name" value="EF-hand-dom_pair"/>
</dbReference>
<dbReference type="AlphaFoldDB" id="A0A7S2DK15"/>
<dbReference type="InterPro" id="IPR036020">
    <property type="entry name" value="WW_dom_sf"/>
</dbReference>
<feature type="compositionally biased region" description="Pro residues" evidence="3">
    <location>
        <begin position="190"/>
        <end position="203"/>
    </location>
</feature>
<dbReference type="PANTHER" id="PTHR15454">
    <property type="entry name" value="NISCHARIN RELATED"/>
    <property type="match status" value="1"/>
</dbReference>
<gene>
    <name evidence="5" type="ORF">DSPE1174_LOCUS22522</name>
</gene>
<keyword evidence="1" id="KW-0433">Leucine-rich repeat</keyword>
<evidence type="ECO:0000256" key="1">
    <source>
        <dbReference type="ARBA" id="ARBA00022614"/>
    </source>
</evidence>
<keyword evidence="2" id="KW-0677">Repeat</keyword>
<dbReference type="PANTHER" id="PTHR15454:SF56">
    <property type="entry name" value="PROTEIN PHOSPHATASE 1 REGULATORY SUBUNIT 7-RELATED"/>
    <property type="match status" value="1"/>
</dbReference>
<feature type="compositionally biased region" description="Polar residues" evidence="3">
    <location>
        <begin position="768"/>
        <end position="786"/>
    </location>
</feature>
<dbReference type="PROSITE" id="PS50020">
    <property type="entry name" value="WW_DOMAIN_2"/>
    <property type="match status" value="1"/>
</dbReference>
<dbReference type="PROSITE" id="PS51450">
    <property type="entry name" value="LRR"/>
    <property type="match status" value="2"/>
</dbReference>
<sequence length="947" mass="105484">MLELLESPTAFHLPKSFGLIKEKWKNTRFTSAKEKWLDLFKIKGSLDEHEFRSMLRRVLCLAPKDISNDEVSSVFCTLDIEGSGQLSVDRLLHLLDNFIYPQSEGSSVPYLEAVDEKDGGVPYLETVDGEASNPYLKTDETVEEDCSVDEDFRDLEELLGSLQNDFFSPSKIAVSPARSASSISSSSTFAPPPTDIAKLPPPNLLEPKKLANLLHGQPEAGDVPDLETVEENLSLSQLQTVQPANEEKGDITHLRVVTTVDTEDSSGPQLKPVKIVEEDGSVRQSKIVDQQDEPQDVVAPEKNATEDGQLDISSSEIEIFDLDLLDSLRTQSLLTSMLSQIHTLNLSNNHLKVLELEPLLALTMLRHLDVSKNLLSRMAPVQDSDSDLTLEIALPMSLETADFSENLLTGISGVTGCERLRRLSVANNKIKNLVGIEDLSNLEELDLRGCRIGAPLHLRILSLNVQLTSLRLKDNVIATNSGYPSFIRDCLPQVEFIDDRPVVPKSRLRKKEQNPPVPPPKPVCPVKQANHAKKLSVQLEHHKTEKRSRALKHSNVPIAFGRPHLPPEIPPSEDNIDMCDKVNKNGRSSVGQAKRMGRLSVTNKHHKTEKNPKARQRAPEMVFGLPTPPPTAPAAVPKTTIKNIKPNPHLDKLHSQKPAHQVAQRKQARYPLDPHVAPHSESLHPESHMLFGKHSNHREYQDPVTPVMRKEHNDVVQRMKHVLSRSAGSDWEGHSGSGLLTSEKNSFSLEEFKRRKAVAAEAAAKTEILQNKSEDNNGTTIENPNDNGHDVDSMVKKVDALNVGASAQQSDESATQNVAEDQEEVLSPAIKKVNRTWVKHDLSKPLYRHPSAMHMSPVTERKSVGQDDLDQTEEEEHEVAIEGGLSKEKVDEVISVTPWVQCWSEEHDRYFYSNNDTGESIWDEPKEGFIIESDDTETSSSEEEDSF</sequence>
<feature type="region of interest" description="Disordered" evidence="3">
    <location>
        <begin position="768"/>
        <end position="792"/>
    </location>
</feature>
<reference evidence="5" key="1">
    <citation type="submission" date="2021-01" db="EMBL/GenBank/DDBJ databases">
        <authorList>
            <person name="Corre E."/>
            <person name="Pelletier E."/>
            <person name="Niang G."/>
            <person name="Scheremetjew M."/>
            <person name="Finn R."/>
            <person name="Kale V."/>
            <person name="Holt S."/>
            <person name="Cochrane G."/>
            <person name="Meng A."/>
            <person name="Brown T."/>
            <person name="Cohen L."/>
        </authorList>
    </citation>
    <scope>NUCLEOTIDE SEQUENCE</scope>
    <source>
        <strain evidence="5">CCMP1381</strain>
    </source>
</reference>
<feature type="domain" description="WW" evidence="4">
    <location>
        <begin position="897"/>
        <end position="927"/>
    </location>
</feature>
<dbReference type="Gene3D" id="3.80.10.10">
    <property type="entry name" value="Ribonuclease Inhibitor"/>
    <property type="match status" value="1"/>
</dbReference>